<dbReference type="GO" id="GO:0032993">
    <property type="term" value="C:protein-DNA complex"/>
    <property type="evidence" value="ECO:0007669"/>
    <property type="project" value="TreeGrafter"/>
</dbReference>
<geneLocation type="plasmid" evidence="7">
    <name>megaplasmid Rsp</name>
</geneLocation>
<organism evidence="6 7">
    <name type="scientific">Ralstonia nicotianae (strain ATCC BAA-1114 / GMI1000)</name>
    <name type="common">Ralstonia solanacearum</name>
    <dbReference type="NCBI Taxonomy" id="267608"/>
    <lineage>
        <taxon>Bacteria</taxon>
        <taxon>Pseudomonadati</taxon>
        <taxon>Pseudomonadota</taxon>
        <taxon>Betaproteobacteria</taxon>
        <taxon>Burkholderiales</taxon>
        <taxon>Burkholderiaceae</taxon>
        <taxon>Ralstonia</taxon>
        <taxon>Ralstonia solanacearum species complex</taxon>
    </lineage>
</organism>
<dbReference type="KEGG" id="rso:RSp1478"/>
<protein>
    <submittedName>
        <fullName evidence="6">Probable transcription regulator protein</fullName>
    </submittedName>
</protein>
<keyword evidence="7" id="KW-1185">Reference proteome</keyword>
<dbReference type="PANTHER" id="PTHR30346:SF29">
    <property type="entry name" value="LYSR SUBSTRATE-BINDING"/>
    <property type="match status" value="1"/>
</dbReference>
<gene>
    <name evidence="6" type="ordered locus">RSp1478</name>
</gene>
<dbReference type="HOGENOM" id="CLU_039613_6_0_4"/>
<keyword evidence="4" id="KW-0804">Transcription</keyword>
<dbReference type="EMBL" id="AL646053">
    <property type="protein sequence ID" value="CAD18629.1"/>
    <property type="molecule type" value="Genomic_DNA"/>
</dbReference>
<dbReference type="Gene3D" id="1.10.10.10">
    <property type="entry name" value="Winged helix-like DNA-binding domain superfamily/Winged helix DNA-binding domain"/>
    <property type="match status" value="1"/>
</dbReference>
<name>Q8XQ08_RALN1</name>
<dbReference type="SUPFAM" id="SSF46785">
    <property type="entry name" value="Winged helix' DNA-binding domain"/>
    <property type="match status" value="1"/>
</dbReference>
<evidence type="ECO:0000313" key="7">
    <source>
        <dbReference type="Proteomes" id="UP000001436"/>
    </source>
</evidence>
<dbReference type="AlphaFoldDB" id="Q8XQ08"/>
<dbReference type="GO" id="GO:0003677">
    <property type="term" value="F:DNA binding"/>
    <property type="evidence" value="ECO:0007669"/>
    <property type="project" value="UniProtKB-KW"/>
</dbReference>
<sequence length="305" mass="32949">MEIHPSALLMYLRYLHYLRLVIEHGSFAAAARAAGVSQPAISHGMRQLQRQFASPLLVRSGRRAVPTGLAMRVAAEAASLAEHVDALAASGPPRRDREVLQVGVTPSAALTCGPILYDGWCTGHPRRFLQLTSADEGSLLAGLQMRSFDIVIAPKPRGPLPSGVVGQSLYRIAPLVYARRTHPCAGARTLAELQGAAWAVVGPSVRGPVDVLTEAHAVRNMQPPRVAVSCPDYASLLNLVAGTDLLAVVPHPALIGEVRKRITPLRLREALPLYEMWVFEPARARGRTRPVVQQLLGAMAHREAR</sequence>
<dbReference type="eggNOG" id="COG0583">
    <property type="taxonomic scope" value="Bacteria"/>
</dbReference>
<dbReference type="STRING" id="267608.RSp1478"/>
<dbReference type="InterPro" id="IPR000847">
    <property type="entry name" value="LysR_HTH_N"/>
</dbReference>
<keyword evidence="3" id="KW-0238">DNA-binding</keyword>
<dbReference type="InterPro" id="IPR036388">
    <property type="entry name" value="WH-like_DNA-bd_sf"/>
</dbReference>
<dbReference type="Proteomes" id="UP000001436">
    <property type="component" value="Plasmid pGMI1000MP"/>
</dbReference>
<dbReference type="Pfam" id="PF03466">
    <property type="entry name" value="LysR_substrate"/>
    <property type="match status" value="1"/>
</dbReference>
<evidence type="ECO:0000256" key="1">
    <source>
        <dbReference type="ARBA" id="ARBA00009437"/>
    </source>
</evidence>
<evidence type="ECO:0000256" key="3">
    <source>
        <dbReference type="ARBA" id="ARBA00023125"/>
    </source>
</evidence>
<evidence type="ECO:0000313" key="6">
    <source>
        <dbReference type="EMBL" id="CAD18629.1"/>
    </source>
</evidence>
<keyword evidence="2" id="KW-0805">Transcription regulation</keyword>
<accession>Q8XQ08</accession>
<evidence type="ECO:0000259" key="5">
    <source>
        <dbReference type="PROSITE" id="PS50931"/>
    </source>
</evidence>
<dbReference type="PROSITE" id="PS50931">
    <property type="entry name" value="HTH_LYSR"/>
    <property type="match status" value="1"/>
</dbReference>
<proteinExistence type="inferred from homology"/>
<dbReference type="GO" id="GO:0003700">
    <property type="term" value="F:DNA-binding transcription factor activity"/>
    <property type="evidence" value="ECO:0007669"/>
    <property type="project" value="InterPro"/>
</dbReference>
<dbReference type="Pfam" id="PF00126">
    <property type="entry name" value="HTH_1"/>
    <property type="match status" value="1"/>
</dbReference>
<dbReference type="InterPro" id="IPR005119">
    <property type="entry name" value="LysR_subst-bd"/>
</dbReference>
<dbReference type="InterPro" id="IPR036390">
    <property type="entry name" value="WH_DNA-bd_sf"/>
</dbReference>
<comment type="similarity">
    <text evidence="1">Belongs to the LysR transcriptional regulatory family.</text>
</comment>
<dbReference type="Gene3D" id="3.40.190.10">
    <property type="entry name" value="Periplasmic binding protein-like II"/>
    <property type="match status" value="1"/>
</dbReference>
<dbReference type="PRINTS" id="PR00039">
    <property type="entry name" value="HTHLYSR"/>
</dbReference>
<feature type="domain" description="HTH lysR-type" evidence="5">
    <location>
        <begin position="10"/>
        <end position="67"/>
    </location>
</feature>
<evidence type="ECO:0000256" key="2">
    <source>
        <dbReference type="ARBA" id="ARBA00023015"/>
    </source>
</evidence>
<reference evidence="6 7" key="1">
    <citation type="journal article" date="2002" name="Nature">
        <title>Genome sequence of the plant pathogen Ralstonia solanacearum.</title>
        <authorList>
            <person name="Salanoubat M."/>
            <person name="Genin S."/>
            <person name="Artiguenave F."/>
            <person name="Gouzy J."/>
            <person name="Mangenot S."/>
            <person name="Arlat M."/>
            <person name="Billault A."/>
            <person name="Brottier P."/>
            <person name="Camus J.C."/>
            <person name="Cattolico L."/>
            <person name="Chandler M."/>
            <person name="Choisne N."/>
            <person name="Claudel-Renard C."/>
            <person name="Cunnac S."/>
            <person name="Demange N."/>
            <person name="Gaspin C."/>
            <person name="Lavie M."/>
            <person name="Moisan A."/>
            <person name="Robert C."/>
            <person name="Saurin W."/>
            <person name="Schiex T."/>
            <person name="Siguier P."/>
            <person name="Thebault P."/>
            <person name="Whalen M."/>
            <person name="Wincker P."/>
            <person name="Levy M."/>
            <person name="Weissenbach J."/>
            <person name="Boucher C.A."/>
        </authorList>
    </citation>
    <scope>NUCLEOTIDE SEQUENCE [LARGE SCALE GENOMIC DNA]</scope>
    <source>
        <strain evidence="7">ATCC BAA-1114 / GMI1000</strain>
    </source>
</reference>
<dbReference type="SUPFAM" id="SSF53850">
    <property type="entry name" value="Periplasmic binding protein-like II"/>
    <property type="match status" value="1"/>
</dbReference>
<dbReference type="EnsemblBacteria" id="CAD18629">
    <property type="protein sequence ID" value="CAD18629"/>
    <property type="gene ID" value="RSp1478"/>
</dbReference>
<dbReference type="PANTHER" id="PTHR30346">
    <property type="entry name" value="TRANSCRIPTIONAL DUAL REGULATOR HCAR-RELATED"/>
    <property type="match status" value="1"/>
</dbReference>
<evidence type="ECO:0000256" key="4">
    <source>
        <dbReference type="ARBA" id="ARBA00023163"/>
    </source>
</evidence>